<proteinExistence type="predicted"/>
<dbReference type="AlphaFoldDB" id="A0A8H6N4L4"/>
<dbReference type="Proteomes" id="UP000652219">
    <property type="component" value="Unassembled WGS sequence"/>
</dbReference>
<evidence type="ECO:0000313" key="3">
    <source>
        <dbReference type="Proteomes" id="UP000652219"/>
    </source>
</evidence>
<dbReference type="EMBL" id="WIGN01000010">
    <property type="protein sequence ID" value="KAF6819393.1"/>
    <property type="molecule type" value="Genomic_DNA"/>
</dbReference>
<reference evidence="2 3" key="1">
    <citation type="journal article" date="2020" name="Phytopathology">
        <title>Genome Sequence Resources of Colletotrichum truncatum, C. plurivorum, C. musicola, and C. sojae: Four Species Pathogenic to Soybean (Glycine max).</title>
        <authorList>
            <person name="Rogerio F."/>
            <person name="Boufleur T.R."/>
            <person name="Ciampi-Guillardi M."/>
            <person name="Sukno S.A."/>
            <person name="Thon M.R."/>
            <person name="Massola Junior N.S."/>
            <person name="Baroncelli R."/>
        </authorList>
    </citation>
    <scope>NUCLEOTIDE SEQUENCE [LARGE SCALE GENOMIC DNA]</scope>
    <source>
        <strain evidence="2 3">LFN0009</strain>
    </source>
</reference>
<feature type="region of interest" description="Disordered" evidence="1">
    <location>
        <begin position="88"/>
        <end position="113"/>
    </location>
</feature>
<organism evidence="2 3">
    <name type="scientific">Colletotrichum sojae</name>
    <dbReference type="NCBI Taxonomy" id="2175907"/>
    <lineage>
        <taxon>Eukaryota</taxon>
        <taxon>Fungi</taxon>
        <taxon>Dikarya</taxon>
        <taxon>Ascomycota</taxon>
        <taxon>Pezizomycotina</taxon>
        <taxon>Sordariomycetes</taxon>
        <taxon>Hypocreomycetidae</taxon>
        <taxon>Glomerellales</taxon>
        <taxon>Glomerellaceae</taxon>
        <taxon>Colletotrichum</taxon>
        <taxon>Colletotrichum orchidearum species complex</taxon>
    </lineage>
</organism>
<evidence type="ECO:0000256" key="1">
    <source>
        <dbReference type="SAM" id="MobiDB-lite"/>
    </source>
</evidence>
<name>A0A8H6N4L4_9PEZI</name>
<accession>A0A8H6N4L4</accession>
<gene>
    <name evidence="2" type="ORF">CSOJ01_01450</name>
</gene>
<evidence type="ECO:0000313" key="2">
    <source>
        <dbReference type="EMBL" id="KAF6819393.1"/>
    </source>
</evidence>
<comment type="caution">
    <text evidence="2">The sequence shown here is derived from an EMBL/GenBank/DDBJ whole genome shotgun (WGS) entry which is preliminary data.</text>
</comment>
<protein>
    <submittedName>
        <fullName evidence="2">Uncharacterized protein</fullName>
    </submittedName>
</protein>
<sequence length="202" mass="21391">MATYRWEDEVEAKAGEPDPEDDIVGDDGRRAGGSWSTTDLERGFAEAIRSAMDYAMRQGPLGALLAVGRKVYVDAIAKVTLGAATACRSPPQHSGGDIPVALSLGSSSPKPKPPPYVMIRSPLLSRLPFGSVQAPTGDVPSFCSTRPTPVHPSKPACQRVSLTASDRAASGTSFQRPNGIRTVWRARSPGRQPTARNGPIGR</sequence>
<feature type="compositionally biased region" description="Basic and acidic residues" evidence="1">
    <location>
        <begin position="1"/>
        <end position="16"/>
    </location>
</feature>
<keyword evidence="3" id="KW-1185">Reference proteome</keyword>
<feature type="region of interest" description="Disordered" evidence="1">
    <location>
        <begin position="1"/>
        <end position="37"/>
    </location>
</feature>